<accession>H8FWX6</accession>
<evidence type="ECO:0000313" key="2">
    <source>
        <dbReference type="Proteomes" id="UP000004169"/>
    </source>
</evidence>
<protein>
    <submittedName>
        <fullName evidence="1">Uncharacterized protein</fullName>
    </submittedName>
</protein>
<dbReference type="Proteomes" id="UP000004169">
    <property type="component" value="Unassembled WGS sequence"/>
</dbReference>
<organism evidence="1 2">
    <name type="scientific">Magnetospirillum molischianum DSM 120</name>
    <dbReference type="NCBI Taxonomy" id="1150626"/>
    <lineage>
        <taxon>Bacteria</taxon>
        <taxon>Pseudomonadati</taxon>
        <taxon>Pseudomonadota</taxon>
        <taxon>Alphaproteobacteria</taxon>
        <taxon>Rhodospirillales</taxon>
        <taxon>Rhodospirillaceae</taxon>
        <taxon>Magnetospirillum</taxon>
    </lineage>
</organism>
<keyword evidence="2" id="KW-1185">Reference proteome</keyword>
<gene>
    <name evidence="1" type="ORF">PHAMO_50009</name>
</gene>
<comment type="caution">
    <text evidence="1">The sequence shown here is derived from an EMBL/GenBank/DDBJ whole genome shotgun (WGS) entry which is preliminary data.</text>
</comment>
<evidence type="ECO:0000313" key="1">
    <source>
        <dbReference type="EMBL" id="CCG42864.1"/>
    </source>
</evidence>
<sequence length="137" mass="14835">MNAGVPAIDGKEAHGIWQVATGRRAAHLQAIDLCHDEIGGIVPAGDSSFKNTARAFSRGVHISALVLEHIEGAYGLAGPTNGRKQHCEKPMVNTDFNDVTRDPYILLNGVNAPNHKRLTLRHPTLKRTCDFGCKAMN</sequence>
<proteinExistence type="predicted"/>
<dbReference type="AlphaFoldDB" id="H8FWX6"/>
<reference evidence="1 2" key="1">
    <citation type="journal article" date="2012" name="J. Bacteriol.">
        <title>Draft Genome Sequence of the Purple Photosynthetic Bacterium Phaeospirillum molischianum DSM120, a Particularly Versatile Bacterium.</title>
        <authorList>
            <person name="Duquesne K."/>
            <person name="Prima V."/>
            <person name="Ji B."/>
            <person name="Rouy Z."/>
            <person name="Medigue C."/>
            <person name="Talla E."/>
            <person name="Sturgis J.N."/>
        </authorList>
    </citation>
    <scope>NUCLEOTIDE SEQUENCE [LARGE SCALE GENOMIC DNA]</scope>
    <source>
        <strain evidence="2">DSM120</strain>
    </source>
</reference>
<name>H8FWX6_MAGML</name>
<dbReference type="EMBL" id="CAHP01000045">
    <property type="protein sequence ID" value="CCG42864.1"/>
    <property type="molecule type" value="Genomic_DNA"/>
</dbReference>